<keyword evidence="4" id="KW-0378">Hydrolase</keyword>
<evidence type="ECO:0000256" key="7">
    <source>
        <dbReference type="SAM" id="MobiDB-lite"/>
    </source>
</evidence>
<comment type="caution">
    <text evidence="10">The sequence shown here is derived from an EMBL/GenBank/DDBJ whole genome shotgun (WGS) entry which is preliminary data.</text>
</comment>
<protein>
    <recommendedName>
        <fullName evidence="8">Nudix hydrolase domain-containing protein</fullName>
    </recommendedName>
</protein>
<evidence type="ECO:0000313" key="9">
    <source>
        <dbReference type="EMBL" id="KAG6384256.1"/>
    </source>
</evidence>
<dbReference type="Pfam" id="PF00293">
    <property type="entry name" value="NUDIX"/>
    <property type="match status" value="1"/>
</dbReference>
<dbReference type="PANTHER" id="PTHR12992:SF24">
    <property type="entry name" value="PEROXISOMAL COENZYME A DIPHOSPHATASE NUDT7"/>
    <property type="match status" value="1"/>
</dbReference>
<dbReference type="Proteomes" id="UP000298416">
    <property type="component" value="Unassembled WGS sequence"/>
</dbReference>
<keyword evidence="6" id="KW-0464">Manganese</keyword>
<dbReference type="GO" id="GO:0015938">
    <property type="term" value="P:coenzyme A catabolic process"/>
    <property type="evidence" value="ECO:0007669"/>
    <property type="project" value="TreeGrafter"/>
</dbReference>
<keyword evidence="3" id="KW-0479">Metal-binding</keyword>
<dbReference type="SUPFAM" id="SSF55811">
    <property type="entry name" value="Nudix"/>
    <property type="match status" value="1"/>
</dbReference>
<evidence type="ECO:0000259" key="8">
    <source>
        <dbReference type="PROSITE" id="PS51462"/>
    </source>
</evidence>
<dbReference type="CDD" id="cd03426">
    <property type="entry name" value="NUDIX_CoAse_Nudt7"/>
    <property type="match status" value="1"/>
</dbReference>
<dbReference type="InterPro" id="IPR015797">
    <property type="entry name" value="NUDIX_hydrolase-like_dom_sf"/>
</dbReference>
<accession>A0A8X8ZW69</accession>
<evidence type="ECO:0000256" key="5">
    <source>
        <dbReference type="ARBA" id="ARBA00022842"/>
    </source>
</evidence>
<proteinExistence type="predicted"/>
<evidence type="ECO:0000256" key="1">
    <source>
        <dbReference type="ARBA" id="ARBA00001936"/>
    </source>
</evidence>
<feature type="domain" description="Nudix hydrolase" evidence="8">
    <location>
        <begin position="48"/>
        <end position="187"/>
    </location>
</feature>
<comment type="cofactor">
    <cofactor evidence="2">
        <name>Mg(2+)</name>
        <dbReference type="ChEBI" id="CHEBI:18420"/>
    </cofactor>
</comment>
<dbReference type="EMBL" id="PNBA02000204">
    <property type="protein sequence ID" value="KAG6384256.1"/>
    <property type="molecule type" value="Genomic_DNA"/>
</dbReference>
<reference evidence="10" key="2">
    <citation type="submission" date="2020-08" db="EMBL/GenBank/DDBJ databases">
        <title>Plant Genome Project.</title>
        <authorList>
            <person name="Zhang R.-G."/>
        </authorList>
    </citation>
    <scope>NUCLEOTIDE SEQUENCE</scope>
    <source>
        <strain evidence="10">Huo1</strain>
        <tissue evidence="10">Leaf</tissue>
    </source>
</reference>
<organism evidence="10">
    <name type="scientific">Salvia splendens</name>
    <name type="common">Scarlet sage</name>
    <dbReference type="NCBI Taxonomy" id="180675"/>
    <lineage>
        <taxon>Eukaryota</taxon>
        <taxon>Viridiplantae</taxon>
        <taxon>Streptophyta</taxon>
        <taxon>Embryophyta</taxon>
        <taxon>Tracheophyta</taxon>
        <taxon>Spermatophyta</taxon>
        <taxon>Magnoliopsida</taxon>
        <taxon>eudicotyledons</taxon>
        <taxon>Gunneridae</taxon>
        <taxon>Pentapetalae</taxon>
        <taxon>asterids</taxon>
        <taxon>lamiids</taxon>
        <taxon>Lamiales</taxon>
        <taxon>Lamiaceae</taxon>
        <taxon>Nepetoideae</taxon>
        <taxon>Mentheae</taxon>
        <taxon>Salviinae</taxon>
        <taxon>Salvia</taxon>
        <taxon>Salvia subgen. Calosphace</taxon>
        <taxon>core Calosphace</taxon>
    </lineage>
</organism>
<dbReference type="Gene3D" id="3.90.79.10">
    <property type="entry name" value="Nucleoside Triphosphate Pyrophosphohydrolase"/>
    <property type="match status" value="2"/>
</dbReference>
<dbReference type="EMBL" id="PNBA02000007">
    <property type="protein sequence ID" value="KAG6419218.1"/>
    <property type="molecule type" value="Genomic_DNA"/>
</dbReference>
<sequence length="218" mass="24522">MKELLHRRYCERSKDMSSNNKSGLRSIAEILRRHDTTNSSRTAGKLGSNRAAVVICLFQGKEGHLRVILTQRSSTISSHSGEVALPGGKWEEGDDTHAATALREANEEIGLDPSIVKSSPFSPPSAPSFSPILNPSEVESVFDVPLEMFLKNENRREETVELMGESFLVHYFDYETENRCYTIWAVTASILIKAASIIYQRPPAFEEHKPTFWGRSRH</sequence>
<dbReference type="PANTHER" id="PTHR12992">
    <property type="entry name" value="NUDIX HYDROLASE"/>
    <property type="match status" value="1"/>
</dbReference>
<dbReference type="GO" id="GO:0010945">
    <property type="term" value="F:coenzyme A diphosphatase activity"/>
    <property type="evidence" value="ECO:0007669"/>
    <property type="project" value="InterPro"/>
</dbReference>
<dbReference type="InterPro" id="IPR000086">
    <property type="entry name" value="NUDIX_hydrolase_dom"/>
</dbReference>
<evidence type="ECO:0000256" key="3">
    <source>
        <dbReference type="ARBA" id="ARBA00022723"/>
    </source>
</evidence>
<feature type="region of interest" description="Disordered" evidence="7">
    <location>
        <begin position="1"/>
        <end position="21"/>
    </location>
</feature>
<comment type="cofactor">
    <cofactor evidence="1">
        <name>Mn(2+)</name>
        <dbReference type="ChEBI" id="CHEBI:29035"/>
    </cofactor>
</comment>
<dbReference type="PROSITE" id="PS51462">
    <property type="entry name" value="NUDIX"/>
    <property type="match status" value="1"/>
</dbReference>
<evidence type="ECO:0000256" key="6">
    <source>
        <dbReference type="ARBA" id="ARBA00023211"/>
    </source>
</evidence>
<evidence type="ECO:0000256" key="4">
    <source>
        <dbReference type="ARBA" id="ARBA00022801"/>
    </source>
</evidence>
<keyword evidence="5" id="KW-0460">Magnesium</keyword>
<evidence type="ECO:0000256" key="2">
    <source>
        <dbReference type="ARBA" id="ARBA00001946"/>
    </source>
</evidence>
<feature type="compositionally biased region" description="Basic and acidic residues" evidence="7">
    <location>
        <begin position="1"/>
        <end position="15"/>
    </location>
</feature>
<reference evidence="10" key="1">
    <citation type="submission" date="2018-01" db="EMBL/GenBank/DDBJ databases">
        <authorList>
            <person name="Mao J.F."/>
        </authorList>
    </citation>
    <scope>NUCLEOTIDE SEQUENCE</scope>
    <source>
        <strain evidence="10">Huo1</strain>
        <tissue evidence="10">Leaf</tissue>
    </source>
</reference>
<gene>
    <name evidence="10" type="ORF">SASPL_121434</name>
    <name evidence="9" type="ORF">SASPL_155942</name>
</gene>
<evidence type="ECO:0000313" key="11">
    <source>
        <dbReference type="Proteomes" id="UP000298416"/>
    </source>
</evidence>
<dbReference type="InterPro" id="IPR045121">
    <property type="entry name" value="CoAse"/>
</dbReference>
<keyword evidence="11" id="KW-1185">Reference proteome</keyword>
<name>A0A8X8ZW69_SALSN</name>
<evidence type="ECO:0000313" key="10">
    <source>
        <dbReference type="EMBL" id="KAG6419218.1"/>
    </source>
</evidence>
<dbReference type="AlphaFoldDB" id="A0A8X8ZW69"/>